<proteinExistence type="predicted"/>
<evidence type="ECO:0000313" key="2">
    <source>
        <dbReference type="EMBL" id="RBP15850.1"/>
    </source>
</evidence>
<dbReference type="Proteomes" id="UP000253529">
    <property type="component" value="Unassembled WGS sequence"/>
</dbReference>
<evidence type="ECO:0000256" key="1">
    <source>
        <dbReference type="SAM" id="Phobius"/>
    </source>
</evidence>
<protein>
    <submittedName>
        <fullName evidence="2">Uncharacterized protein</fullName>
    </submittedName>
</protein>
<keyword evidence="1" id="KW-1133">Transmembrane helix</keyword>
<comment type="caution">
    <text evidence="2">The sequence shown here is derived from an EMBL/GenBank/DDBJ whole genome shotgun (WGS) entry which is preliminary data.</text>
</comment>
<sequence>MNQYLTSGTVAGVLGFSAVLAGVFGKPALQAFLADPNTAATVLQVAGGLAAIIAGGLKGVGATK</sequence>
<evidence type="ECO:0000313" key="3">
    <source>
        <dbReference type="Proteomes" id="UP000253529"/>
    </source>
</evidence>
<dbReference type="RefSeq" id="WP_113888670.1">
    <property type="nucleotide sequence ID" value="NZ_QNRK01000007.1"/>
</dbReference>
<dbReference type="EMBL" id="QNRK01000007">
    <property type="protein sequence ID" value="RBP15850.1"/>
    <property type="molecule type" value="Genomic_DNA"/>
</dbReference>
<reference evidence="2 3" key="1">
    <citation type="submission" date="2018-06" db="EMBL/GenBank/DDBJ databases">
        <title>Genomic Encyclopedia of Type Strains, Phase IV (KMG-IV): sequencing the most valuable type-strain genomes for metagenomic binning, comparative biology and taxonomic classification.</title>
        <authorList>
            <person name="Goeker M."/>
        </authorList>
    </citation>
    <scope>NUCLEOTIDE SEQUENCE [LARGE SCALE GENOMIC DNA]</scope>
    <source>
        <strain evidence="2 3">DSM 24875</strain>
    </source>
</reference>
<accession>A0A366FP62</accession>
<name>A0A366FP62_9HYPH</name>
<keyword evidence="1" id="KW-0812">Transmembrane</keyword>
<feature type="transmembrane region" description="Helical" evidence="1">
    <location>
        <begin position="37"/>
        <end position="57"/>
    </location>
</feature>
<gene>
    <name evidence="2" type="ORF">DFR50_107120</name>
</gene>
<keyword evidence="3" id="KW-1185">Reference proteome</keyword>
<organism evidence="2 3">
    <name type="scientific">Roseiarcus fermentans</name>
    <dbReference type="NCBI Taxonomy" id="1473586"/>
    <lineage>
        <taxon>Bacteria</taxon>
        <taxon>Pseudomonadati</taxon>
        <taxon>Pseudomonadota</taxon>
        <taxon>Alphaproteobacteria</taxon>
        <taxon>Hyphomicrobiales</taxon>
        <taxon>Roseiarcaceae</taxon>
        <taxon>Roseiarcus</taxon>
    </lineage>
</organism>
<keyword evidence="1" id="KW-0472">Membrane</keyword>
<dbReference type="AlphaFoldDB" id="A0A366FP62"/>